<dbReference type="KEGG" id="aaq:AOC05_06190"/>
<dbReference type="AlphaFoldDB" id="A0A0M4RAV8"/>
<organism evidence="1 2">
    <name type="scientific">Arthrobacter alpinus</name>
    <dbReference type="NCBI Taxonomy" id="656366"/>
    <lineage>
        <taxon>Bacteria</taxon>
        <taxon>Bacillati</taxon>
        <taxon>Actinomycetota</taxon>
        <taxon>Actinomycetes</taxon>
        <taxon>Micrococcales</taxon>
        <taxon>Micrococcaceae</taxon>
        <taxon>Arthrobacter</taxon>
    </lineage>
</organism>
<gene>
    <name evidence="1" type="ORF">AOC05_06190</name>
</gene>
<sequence>MINLQQDTDGFIRMIQHYPRSMSISVTFNDGTQEIFSGRRLNEIYDDALAAFRLGNNMDAKGFERIPAKRNLRKNAVSTIAVRPGMSA</sequence>
<evidence type="ECO:0000313" key="2">
    <source>
        <dbReference type="Proteomes" id="UP000062833"/>
    </source>
</evidence>
<dbReference type="EMBL" id="CP012677">
    <property type="protein sequence ID" value="ALE92018.1"/>
    <property type="molecule type" value="Genomic_DNA"/>
</dbReference>
<proteinExistence type="predicted"/>
<protein>
    <submittedName>
        <fullName evidence="1">Uncharacterized protein</fullName>
    </submittedName>
</protein>
<evidence type="ECO:0000313" key="1">
    <source>
        <dbReference type="EMBL" id="ALE92018.1"/>
    </source>
</evidence>
<dbReference type="Proteomes" id="UP000062833">
    <property type="component" value="Chromosome"/>
</dbReference>
<dbReference type="RefSeq" id="WP_062006485.1">
    <property type="nucleotide sequence ID" value="NZ_CP012677.1"/>
</dbReference>
<accession>A0A0M4RAV8</accession>
<reference evidence="2" key="1">
    <citation type="submission" date="2015-09" db="EMBL/GenBank/DDBJ databases">
        <title>Complete genome of Arthrobacter alpinus strain R3.8.</title>
        <authorList>
            <person name="See-Too W.S."/>
            <person name="Chan K.G."/>
        </authorList>
    </citation>
    <scope>NUCLEOTIDE SEQUENCE [LARGE SCALE GENOMIC DNA]</scope>
    <source>
        <strain evidence="2">R3.8</strain>
    </source>
</reference>
<dbReference type="OrthoDB" id="4946960at2"/>
<dbReference type="PATRIC" id="fig|656366.3.peg.1323"/>
<keyword evidence="2" id="KW-1185">Reference proteome</keyword>
<name>A0A0M4RAV8_9MICC</name>